<keyword evidence="7" id="KW-1185">Reference proteome</keyword>
<dbReference type="GO" id="GO:1904680">
    <property type="term" value="F:peptide transmembrane transporter activity"/>
    <property type="evidence" value="ECO:0007669"/>
    <property type="project" value="TreeGrafter"/>
</dbReference>
<feature type="region of interest" description="Disordered" evidence="4">
    <location>
        <begin position="63"/>
        <end position="89"/>
    </location>
</feature>
<dbReference type="AlphaFoldDB" id="A0A6B0ST67"/>
<evidence type="ECO:0000256" key="4">
    <source>
        <dbReference type="SAM" id="MobiDB-lite"/>
    </source>
</evidence>
<dbReference type="Pfam" id="PF00496">
    <property type="entry name" value="SBP_bac_5"/>
    <property type="match status" value="1"/>
</dbReference>
<dbReference type="Gene3D" id="3.40.190.10">
    <property type="entry name" value="Periplasmic binding protein-like II"/>
    <property type="match status" value="1"/>
</dbReference>
<dbReference type="OrthoDB" id="37176at2157"/>
<dbReference type="SUPFAM" id="SSF53850">
    <property type="entry name" value="Periplasmic binding protein-like II"/>
    <property type="match status" value="1"/>
</dbReference>
<proteinExistence type="inferred from homology"/>
<sequence length="575" mass="62928">MLAAAPGSRTALRRATDEYVSGALVVVVSDNTDDTLDAITRRRVLAGAGTASAVGLAGCTGGSGGGGSETDAAGTGDAESTTATTGGGTLNFAQAKSPLDFDPLKANDVPSLQVVEQVFDSLYTYGEGTELVPQLAAGEPEVNDDATQYVVELREGLTFHNGEPITAEDVKYSFLAPGREETSNGSEFTMIDSITVVDDRTVQFDLKYAFGPFRHKLAWSPVPKAYREENKESFNRDPVGSGPFTLESATEGDEVVMERWDEYHGGAPSIEEVVFSPVEEPTTRVTTLKNGEFDIVQTVPPKLYSTVESQEGSSIAERQGLGYYYLAFNCNEGPTADPKVREAIDYAVSMDQAVQNYIEPAGTRLTAPMPDTVTDAWDFPTDEWSDIAHDKDVDMAAQLLEEAGVPEDYSWKIIVPPDDKREQIGVSVGNGLQEAGWSNVEVQRLDWGAFLDKYSTGNEDDYNMYTLGWVDEFDPDGYLYYMFHPEVESETNGCYYRNEEVADKLTQARQSADREERNRLYTEATTTILEDRAHLPAYNLKNSFGVRDTVEGFRPHTVAGINPRLAGEDTVSLNE</sequence>
<dbReference type="Gene3D" id="3.10.105.10">
    <property type="entry name" value="Dipeptide-binding Protein, Domain 3"/>
    <property type="match status" value="1"/>
</dbReference>
<name>A0A6B0ST67_9EURY</name>
<feature type="compositionally biased region" description="Low complexity" evidence="4">
    <location>
        <begin position="69"/>
        <end position="84"/>
    </location>
</feature>
<keyword evidence="3" id="KW-0732">Signal</keyword>
<evidence type="ECO:0000259" key="5">
    <source>
        <dbReference type="Pfam" id="PF00496"/>
    </source>
</evidence>
<dbReference type="InterPro" id="IPR039424">
    <property type="entry name" value="SBP_5"/>
</dbReference>
<accession>A0A6B0ST67</accession>
<dbReference type="GO" id="GO:0015833">
    <property type="term" value="P:peptide transport"/>
    <property type="evidence" value="ECO:0007669"/>
    <property type="project" value="TreeGrafter"/>
</dbReference>
<evidence type="ECO:0000256" key="1">
    <source>
        <dbReference type="ARBA" id="ARBA00005695"/>
    </source>
</evidence>
<dbReference type="PIRSF" id="PIRSF002741">
    <property type="entry name" value="MppA"/>
    <property type="match status" value="1"/>
</dbReference>
<gene>
    <name evidence="6" type="ORF">GRX01_00660</name>
</gene>
<feature type="domain" description="Solute-binding protein family 5" evidence="5">
    <location>
        <begin position="130"/>
        <end position="486"/>
    </location>
</feature>
<reference evidence="6 7" key="1">
    <citation type="submission" date="2019-12" db="EMBL/GenBank/DDBJ databases">
        <title>Isolation and characterization of three novel carbon monoxide-oxidizing members of Halobacteria from salione crusts and soils.</title>
        <authorList>
            <person name="Myers M.R."/>
            <person name="King G.M."/>
        </authorList>
    </citation>
    <scope>NUCLEOTIDE SEQUENCE [LARGE SCALE GENOMIC DNA]</scope>
    <source>
        <strain evidence="6 7">WSA2</strain>
    </source>
</reference>
<keyword evidence="2" id="KW-0813">Transport</keyword>
<evidence type="ECO:0000256" key="2">
    <source>
        <dbReference type="ARBA" id="ARBA00022448"/>
    </source>
</evidence>
<dbReference type="Proteomes" id="UP000437065">
    <property type="component" value="Unassembled WGS sequence"/>
</dbReference>
<dbReference type="PANTHER" id="PTHR30290:SF9">
    <property type="entry name" value="OLIGOPEPTIDE-BINDING PROTEIN APPA"/>
    <property type="match status" value="1"/>
</dbReference>
<organism evidence="6 7">
    <name type="scientific">Halobaculum saliterrae</name>
    <dbReference type="NCBI Taxonomy" id="2073113"/>
    <lineage>
        <taxon>Archaea</taxon>
        <taxon>Methanobacteriati</taxon>
        <taxon>Methanobacteriota</taxon>
        <taxon>Stenosarchaea group</taxon>
        <taxon>Halobacteria</taxon>
        <taxon>Halobacteriales</taxon>
        <taxon>Haloferacaceae</taxon>
        <taxon>Halobaculum</taxon>
    </lineage>
</organism>
<dbReference type="CDD" id="cd00995">
    <property type="entry name" value="PBP2_NikA_DppA_OppA_like"/>
    <property type="match status" value="1"/>
</dbReference>
<dbReference type="InterPro" id="IPR000914">
    <property type="entry name" value="SBP_5_dom"/>
</dbReference>
<dbReference type="GO" id="GO:0042597">
    <property type="term" value="C:periplasmic space"/>
    <property type="evidence" value="ECO:0007669"/>
    <property type="project" value="UniProtKB-ARBA"/>
</dbReference>
<dbReference type="InterPro" id="IPR030678">
    <property type="entry name" value="Peptide/Ni-bd"/>
</dbReference>
<evidence type="ECO:0000313" key="7">
    <source>
        <dbReference type="Proteomes" id="UP000437065"/>
    </source>
</evidence>
<dbReference type="GO" id="GO:0043190">
    <property type="term" value="C:ATP-binding cassette (ABC) transporter complex"/>
    <property type="evidence" value="ECO:0007669"/>
    <property type="project" value="InterPro"/>
</dbReference>
<protein>
    <submittedName>
        <fullName evidence="6">ABC transporter substrate-binding protein</fullName>
    </submittedName>
</protein>
<dbReference type="EMBL" id="WUUS01000001">
    <property type="protein sequence ID" value="MXR39873.1"/>
    <property type="molecule type" value="Genomic_DNA"/>
</dbReference>
<evidence type="ECO:0000256" key="3">
    <source>
        <dbReference type="ARBA" id="ARBA00022729"/>
    </source>
</evidence>
<comment type="similarity">
    <text evidence="1">Belongs to the bacterial solute-binding protein 5 family.</text>
</comment>
<dbReference type="PANTHER" id="PTHR30290">
    <property type="entry name" value="PERIPLASMIC BINDING COMPONENT OF ABC TRANSPORTER"/>
    <property type="match status" value="1"/>
</dbReference>
<comment type="caution">
    <text evidence="6">The sequence shown here is derived from an EMBL/GenBank/DDBJ whole genome shotgun (WGS) entry which is preliminary data.</text>
</comment>
<evidence type="ECO:0000313" key="6">
    <source>
        <dbReference type="EMBL" id="MXR39873.1"/>
    </source>
</evidence>